<accession>A0ABQ3CY17</accession>
<protein>
    <submittedName>
        <fullName evidence="3">Helix-turn-helix transcriptional regulator</fullName>
    </submittedName>
</protein>
<gene>
    <name evidence="3" type="ORF">GCM10010345_58650</name>
</gene>
<dbReference type="PANTHER" id="PTHR43214">
    <property type="entry name" value="TWO-COMPONENT RESPONSE REGULATOR"/>
    <property type="match status" value="1"/>
</dbReference>
<dbReference type="InterPro" id="IPR036388">
    <property type="entry name" value="WH-like_DNA-bd_sf"/>
</dbReference>
<dbReference type="PROSITE" id="PS50043">
    <property type="entry name" value="HTH_LUXR_2"/>
    <property type="match status" value="1"/>
</dbReference>
<dbReference type="Gene3D" id="1.10.10.10">
    <property type="entry name" value="Winged helix-like DNA-binding domain superfamily/Winged helix DNA-binding domain"/>
    <property type="match status" value="1"/>
</dbReference>
<dbReference type="SMART" id="SM00421">
    <property type="entry name" value="HTH_LUXR"/>
    <property type="match status" value="1"/>
</dbReference>
<dbReference type="PANTHER" id="PTHR43214:SF42">
    <property type="entry name" value="TRANSCRIPTIONAL REGULATORY PROTEIN DESR"/>
    <property type="match status" value="1"/>
</dbReference>
<evidence type="ECO:0000259" key="2">
    <source>
        <dbReference type="PROSITE" id="PS50043"/>
    </source>
</evidence>
<evidence type="ECO:0000313" key="3">
    <source>
        <dbReference type="EMBL" id="GHA46403.1"/>
    </source>
</evidence>
<keyword evidence="4" id="KW-1185">Reference proteome</keyword>
<dbReference type="SUPFAM" id="SSF46894">
    <property type="entry name" value="C-terminal effector domain of the bipartite response regulators"/>
    <property type="match status" value="1"/>
</dbReference>
<dbReference type="InterPro" id="IPR000792">
    <property type="entry name" value="Tscrpt_reg_LuxR_C"/>
</dbReference>
<dbReference type="PRINTS" id="PR00038">
    <property type="entry name" value="HTHLUXR"/>
</dbReference>
<proteinExistence type="predicted"/>
<comment type="caution">
    <text evidence="3">The sequence shown here is derived from an EMBL/GenBank/DDBJ whole genome shotgun (WGS) entry which is preliminary data.</text>
</comment>
<dbReference type="InterPro" id="IPR039420">
    <property type="entry name" value="WalR-like"/>
</dbReference>
<dbReference type="Proteomes" id="UP000653644">
    <property type="component" value="Unassembled WGS sequence"/>
</dbReference>
<dbReference type="CDD" id="cd06170">
    <property type="entry name" value="LuxR_C_like"/>
    <property type="match status" value="1"/>
</dbReference>
<feature type="domain" description="HTH luxR-type" evidence="2">
    <location>
        <begin position="360"/>
        <end position="425"/>
    </location>
</feature>
<sequence>MAGQTREPDACEEPTLPTCVAPDCVTAEILTRAHERWQNGSLRGAIALAEEAAQAGCDRCGRSCSVYADLLLILFLVGIREVATAADLQRRLLASPQVQDDPELIASTTLVGAKVALAAGDYPEAGALAERGLKLAAGTGQSAWTPVGNLVLATTTLRGGDISAALHYSAKLEEDAVFAREMFPIGQSAWAVVQLSEAGKGRDKAAILARELLESETFTRRLLVAEPAAVPWLVRLLLRAGERGPAGAGVRFARRLAAENPDVDSVGAAALHATALLEGDLDKLRRAAELHTDPWARASVLEDIGVRLCEGRAESPEAAGYFEDAMRAYTCMGSLRDSSRVMSRLRGINASPRSRERCRPRSGIRGLTDTEYAVAKLVSQGLTNGETAERMFLSRHTVAFHLRKVFQKVGVKSRLELAVIWNELDSGPDADIAPVPHYSRN</sequence>
<name>A0ABQ3CY17_9ACTN</name>
<dbReference type="Pfam" id="PF00196">
    <property type="entry name" value="GerE"/>
    <property type="match status" value="1"/>
</dbReference>
<evidence type="ECO:0000313" key="4">
    <source>
        <dbReference type="Proteomes" id="UP000653644"/>
    </source>
</evidence>
<organism evidence="3 4">
    <name type="scientific">Streptomyces canarius</name>
    <dbReference type="NCBI Taxonomy" id="285453"/>
    <lineage>
        <taxon>Bacteria</taxon>
        <taxon>Bacillati</taxon>
        <taxon>Actinomycetota</taxon>
        <taxon>Actinomycetes</taxon>
        <taxon>Kitasatosporales</taxon>
        <taxon>Streptomycetaceae</taxon>
        <taxon>Streptomyces</taxon>
    </lineage>
</organism>
<dbReference type="InterPro" id="IPR016032">
    <property type="entry name" value="Sig_transdc_resp-reg_C-effctor"/>
</dbReference>
<dbReference type="EMBL" id="BMVN01000024">
    <property type="protein sequence ID" value="GHA46403.1"/>
    <property type="molecule type" value="Genomic_DNA"/>
</dbReference>
<evidence type="ECO:0000256" key="1">
    <source>
        <dbReference type="ARBA" id="ARBA00023125"/>
    </source>
</evidence>
<keyword evidence="1" id="KW-0238">DNA-binding</keyword>
<reference evidence="4" key="1">
    <citation type="journal article" date="2019" name="Int. J. Syst. Evol. Microbiol.">
        <title>The Global Catalogue of Microorganisms (GCM) 10K type strain sequencing project: providing services to taxonomists for standard genome sequencing and annotation.</title>
        <authorList>
            <consortium name="The Broad Institute Genomics Platform"/>
            <consortium name="The Broad Institute Genome Sequencing Center for Infectious Disease"/>
            <person name="Wu L."/>
            <person name="Ma J."/>
        </authorList>
    </citation>
    <scope>NUCLEOTIDE SEQUENCE [LARGE SCALE GENOMIC DNA]</scope>
    <source>
        <strain evidence="4">JCM 4733</strain>
    </source>
</reference>